<organism evidence="1 2">
    <name type="scientific">Ophiobolus disseminans</name>
    <dbReference type="NCBI Taxonomy" id="1469910"/>
    <lineage>
        <taxon>Eukaryota</taxon>
        <taxon>Fungi</taxon>
        <taxon>Dikarya</taxon>
        <taxon>Ascomycota</taxon>
        <taxon>Pezizomycotina</taxon>
        <taxon>Dothideomycetes</taxon>
        <taxon>Pleosporomycetidae</taxon>
        <taxon>Pleosporales</taxon>
        <taxon>Pleosporineae</taxon>
        <taxon>Phaeosphaeriaceae</taxon>
        <taxon>Ophiobolus</taxon>
    </lineage>
</organism>
<protein>
    <submittedName>
        <fullName evidence="1">Uncharacterized protein</fullName>
    </submittedName>
</protein>
<sequence length="215" mass="24094">MTPTTEALKLGTKQLLFAENEALRARPGDSGSVDDKATGDLQSQIDSLKDELVRERSHQYIEQISALKVELDYERKRADDAELDQVEEPETVLDILSLTKEVFEATTKQVKILSNLMKETNSESHGVAYLTQRSQIPNAVKAITTAMEGVLATYKQLCRDNAYEDESERLRLHGFVPTLDREVEEKLAIEQQKIRALESNVSTAVGTMETFFGGE</sequence>
<name>A0A6A6ZIM1_9PLEO</name>
<dbReference type="Proteomes" id="UP000799424">
    <property type="component" value="Unassembled WGS sequence"/>
</dbReference>
<accession>A0A6A6ZIM1</accession>
<evidence type="ECO:0000313" key="1">
    <source>
        <dbReference type="EMBL" id="KAF2820095.1"/>
    </source>
</evidence>
<keyword evidence="2" id="KW-1185">Reference proteome</keyword>
<dbReference type="AlphaFoldDB" id="A0A6A6ZIM1"/>
<evidence type="ECO:0000313" key="2">
    <source>
        <dbReference type="Proteomes" id="UP000799424"/>
    </source>
</evidence>
<proteinExistence type="predicted"/>
<dbReference type="EMBL" id="MU006242">
    <property type="protein sequence ID" value="KAF2820095.1"/>
    <property type="molecule type" value="Genomic_DNA"/>
</dbReference>
<reference evidence="1" key="1">
    <citation type="journal article" date="2020" name="Stud. Mycol.">
        <title>101 Dothideomycetes genomes: a test case for predicting lifestyles and emergence of pathogens.</title>
        <authorList>
            <person name="Haridas S."/>
            <person name="Albert R."/>
            <person name="Binder M."/>
            <person name="Bloem J."/>
            <person name="Labutti K."/>
            <person name="Salamov A."/>
            <person name="Andreopoulos B."/>
            <person name="Baker S."/>
            <person name="Barry K."/>
            <person name="Bills G."/>
            <person name="Bluhm B."/>
            <person name="Cannon C."/>
            <person name="Castanera R."/>
            <person name="Culley D."/>
            <person name="Daum C."/>
            <person name="Ezra D."/>
            <person name="Gonzalez J."/>
            <person name="Henrissat B."/>
            <person name="Kuo A."/>
            <person name="Liang C."/>
            <person name="Lipzen A."/>
            <person name="Lutzoni F."/>
            <person name="Magnuson J."/>
            <person name="Mondo S."/>
            <person name="Nolan M."/>
            <person name="Ohm R."/>
            <person name="Pangilinan J."/>
            <person name="Park H.-J."/>
            <person name="Ramirez L."/>
            <person name="Alfaro M."/>
            <person name="Sun H."/>
            <person name="Tritt A."/>
            <person name="Yoshinaga Y."/>
            <person name="Zwiers L.-H."/>
            <person name="Turgeon B."/>
            <person name="Goodwin S."/>
            <person name="Spatafora J."/>
            <person name="Crous P."/>
            <person name="Grigoriev I."/>
        </authorList>
    </citation>
    <scope>NUCLEOTIDE SEQUENCE</scope>
    <source>
        <strain evidence="1">CBS 113818</strain>
    </source>
</reference>
<gene>
    <name evidence="1" type="ORF">CC86DRAFT_412559</name>
</gene>